<feature type="transmembrane region" description="Helical" evidence="1">
    <location>
        <begin position="34"/>
        <end position="51"/>
    </location>
</feature>
<proteinExistence type="predicted"/>
<organism evidence="3 4">
    <name type="scientific">Flavivirga eckloniae</name>
    <dbReference type="NCBI Taxonomy" id="1803846"/>
    <lineage>
        <taxon>Bacteria</taxon>
        <taxon>Pseudomonadati</taxon>
        <taxon>Bacteroidota</taxon>
        <taxon>Flavobacteriia</taxon>
        <taxon>Flavobacteriales</taxon>
        <taxon>Flavobacteriaceae</taxon>
        <taxon>Flavivirga</taxon>
    </lineage>
</organism>
<protein>
    <submittedName>
        <fullName evidence="3">BlaR1 peptidase M56 family protein</fullName>
    </submittedName>
</protein>
<evidence type="ECO:0000256" key="1">
    <source>
        <dbReference type="SAM" id="Phobius"/>
    </source>
</evidence>
<dbReference type="Pfam" id="PF05569">
    <property type="entry name" value="Peptidase_M56"/>
    <property type="match status" value="1"/>
</dbReference>
<evidence type="ECO:0000313" key="3">
    <source>
        <dbReference type="EMBL" id="AUP80144.1"/>
    </source>
</evidence>
<feature type="transmembrane region" description="Helical" evidence="1">
    <location>
        <begin position="6"/>
        <end position="22"/>
    </location>
</feature>
<accession>A0A2K9PSV3</accession>
<dbReference type="KEGG" id="fek:C1H87_16090"/>
<sequence>MVHYIINTIVFQLFFLIIYDWFLKKETFFDWNRAYLLITSLLSLIIPFIKIRHFKEVLPKEYIISLPEVIIGGIQPTRSDALQLNALQSETVSIWTWELVLYTGMLLTILLFLFKIFKLIRIVSKNPKWKQGNLLIVKILNSKMAFSCFHFIFLGEELNEEEKESILKHEMVHVKQKHTLDLLFFEIQRILFWFNPLVYMYQNRIMQLHEFIADKKAIKTHNKKAYYENLLSQVFETKNMSFINPFFKQSLIKKRIIMLQKSKSNQINLIKYAFLIPIVLGMLIYSSCEYQNETDQTSSLDLSQYNYSVKLNELDTEEIIEAKRKQENFIDENPNYVIWLSLGSEKEEIVYSVHAINEKVPEEYIPWRMKTRNGSPYKIFVESKNLLNSKEAFKDESDVPLAIISQAPVFPGCENLPRSEQKKCLTHSIAKHVNRNFNTKLASRLNLIGKQRINIIFKINKDGNIGVVRVRAPHPVLENESVRVIKTLPKMIPGEHQGEKATVLYSLPIIFQVRE</sequence>
<dbReference type="PANTHER" id="PTHR34978">
    <property type="entry name" value="POSSIBLE SENSOR-TRANSDUCER PROTEIN BLAR"/>
    <property type="match status" value="1"/>
</dbReference>
<dbReference type="InterPro" id="IPR008756">
    <property type="entry name" value="Peptidase_M56"/>
</dbReference>
<feature type="transmembrane region" description="Helical" evidence="1">
    <location>
        <begin position="94"/>
        <end position="114"/>
    </location>
</feature>
<keyword evidence="1" id="KW-0812">Transmembrane</keyword>
<reference evidence="3 4" key="1">
    <citation type="submission" date="2018-01" db="EMBL/GenBank/DDBJ databases">
        <title>Complete genome sequence of Flavivirga eckloniae ECD14 isolated from seaweed Ecklonia cava.</title>
        <authorList>
            <person name="Lee J.H."/>
            <person name="Baik K.S."/>
            <person name="Seong C.N."/>
        </authorList>
    </citation>
    <scope>NUCLEOTIDE SEQUENCE [LARGE SCALE GENOMIC DNA]</scope>
    <source>
        <strain evidence="3 4">ECD14</strain>
    </source>
</reference>
<dbReference type="RefSeq" id="WP_102756796.1">
    <property type="nucleotide sequence ID" value="NZ_CP025791.1"/>
</dbReference>
<evidence type="ECO:0000313" key="4">
    <source>
        <dbReference type="Proteomes" id="UP000235826"/>
    </source>
</evidence>
<dbReference type="OrthoDB" id="1522859at2"/>
<dbReference type="InterPro" id="IPR052173">
    <property type="entry name" value="Beta-lactam_resp_regulator"/>
</dbReference>
<name>A0A2K9PSV3_9FLAO</name>
<dbReference type="EMBL" id="CP025791">
    <property type="protein sequence ID" value="AUP80144.1"/>
    <property type="molecule type" value="Genomic_DNA"/>
</dbReference>
<dbReference type="PANTHER" id="PTHR34978:SF3">
    <property type="entry name" value="SLR0241 PROTEIN"/>
    <property type="match status" value="1"/>
</dbReference>
<feature type="domain" description="Peptidase M56" evidence="2">
    <location>
        <begin position="156"/>
        <end position="259"/>
    </location>
</feature>
<gene>
    <name evidence="3" type="ORF">C1H87_16090</name>
</gene>
<feature type="transmembrane region" description="Helical" evidence="1">
    <location>
        <begin position="269"/>
        <end position="287"/>
    </location>
</feature>
<keyword evidence="1" id="KW-0472">Membrane</keyword>
<keyword evidence="1" id="KW-1133">Transmembrane helix</keyword>
<dbReference type="Proteomes" id="UP000235826">
    <property type="component" value="Chromosome"/>
</dbReference>
<dbReference type="AlphaFoldDB" id="A0A2K9PSV3"/>
<dbReference type="Gene3D" id="3.30.1150.10">
    <property type="match status" value="1"/>
</dbReference>
<keyword evidence="4" id="KW-1185">Reference proteome</keyword>
<evidence type="ECO:0000259" key="2">
    <source>
        <dbReference type="Pfam" id="PF05569"/>
    </source>
</evidence>